<dbReference type="PROSITE" id="PS50873">
    <property type="entry name" value="PEROXIDASE_4"/>
    <property type="match status" value="1"/>
</dbReference>
<evidence type="ECO:0000256" key="2">
    <source>
        <dbReference type="ARBA" id="ARBA00004613"/>
    </source>
</evidence>
<feature type="binding site" description="axial binding residue" evidence="18">
    <location>
        <position position="215"/>
    </location>
    <ligand>
        <name>heme b</name>
        <dbReference type="ChEBI" id="CHEBI:60344"/>
    </ligand>
    <ligandPart>
        <name>Fe</name>
        <dbReference type="ChEBI" id="CHEBI:18248"/>
    </ligandPart>
</feature>
<evidence type="ECO:0000256" key="6">
    <source>
        <dbReference type="ARBA" id="ARBA00022559"/>
    </source>
</evidence>
<dbReference type="InterPro" id="IPR010255">
    <property type="entry name" value="Haem_peroxidase_sf"/>
</dbReference>
<comment type="catalytic activity">
    <reaction evidence="1 21">
        <text>2 a phenolic donor + H2O2 = 2 a phenolic radical donor + 2 H2O</text>
        <dbReference type="Rhea" id="RHEA:56136"/>
        <dbReference type="ChEBI" id="CHEBI:15377"/>
        <dbReference type="ChEBI" id="CHEBI:16240"/>
        <dbReference type="ChEBI" id="CHEBI:139520"/>
        <dbReference type="ChEBI" id="CHEBI:139521"/>
        <dbReference type="EC" id="1.11.1.7"/>
    </reaction>
</comment>
<protein>
    <recommendedName>
        <fullName evidence="4 21">Peroxidase</fullName>
        <ecNumber evidence="4 21">1.11.1.7</ecNumber>
    </recommendedName>
</protein>
<evidence type="ECO:0000256" key="9">
    <source>
        <dbReference type="ARBA" id="ARBA00022729"/>
    </source>
</evidence>
<evidence type="ECO:0000256" key="8">
    <source>
        <dbReference type="ARBA" id="ARBA00022723"/>
    </source>
</evidence>
<keyword evidence="10 18" id="KW-0106">Calcium</keyword>
<feature type="binding site" evidence="18">
    <location>
        <position position="89"/>
    </location>
    <ligand>
        <name>Ca(2+)</name>
        <dbReference type="ChEBI" id="CHEBI:29108"/>
        <label>1</label>
    </ligand>
</feature>
<gene>
    <name evidence="24" type="ORF">SORBI_3001G328100</name>
</gene>
<evidence type="ECO:0000256" key="12">
    <source>
        <dbReference type="ARBA" id="ARBA00023004"/>
    </source>
</evidence>
<evidence type="ECO:0000256" key="11">
    <source>
        <dbReference type="ARBA" id="ARBA00023002"/>
    </source>
</evidence>
<keyword evidence="13 20" id="KW-1015">Disulfide bond</keyword>
<evidence type="ECO:0000256" key="16">
    <source>
        <dbReference type="PIRSR" id="PIRSR600823-1"/>
    </source>
</evidence>
<dbReference type="PROSITE" id="PS00436">
    <property type="entry name" value="PEROXIDASE_2"/>
    <property type="match status" value="1"/>
</dbReference>
<dbReference type="PANTHER" id="PTHR31388">
    <property type="entry name" value="PEROXIDASE 72-RELATED"/>
    <property type="match status" value="1"/>
</dbReference>
<dbReference type="GO" id="GO:0005576">
    <property type="term" value="C:extracellular region"/>
    <property type="evidence" value="ECO:0007669"/>
    <property type="project" value="UniProtKB-SubCell"/>
</dbReference>
<evidence type="ECO:0000256" key="5">
    <source>
        <dbReference type="ARBA" id="ARBA00022525"/>
    </source>
</evidence>
<keyword evidence="8 18" id="KW-0479">Metal-binding</keyword>
<evidence type="ECO:0000256" key="3">
    <source>
        <dbReference type="ARBA" id="ARBA00006873"/>
    </source>
</evidence>
<evidence type="ECO:0000256" key="21">
    <source>
        <dbReference type="RuleBase" id="RU362060"/>
    </source>
</evidence>
<feature type="binding site" evidence="18">
    <location>
        <position position="263"/>
    </location>
    <ligand>
        <name>Ca(2+)</name>
        <dbReference type="ChEBI" id="CHEBI:29108"/>
        <label>2</label>
    </ligand>
</feature>
<dbReference type="PROSITE" id="PS00435">
    <property type="entry name" value="PEROXIDASE_1"/>
    <property type="match status" value="1"/>
</dbReference>
<dbReference type="PANTHER" id="PTHR31388:SF202">
    <property type="entry name" value="PEROXIDASE"/>
    <property type="match status" value="1"/>
</dbReference>
<dbReference type="InterPro" id="IPR019793">
    <property type="entry name" value="Peroxidases_heam-ligand_BS"/>
</dbReference>
<feature type="chain" id="PRO_5002958379" description="Peroxidase" evidence="22">
    <location>
        <begin position="46"/>
        <end position="344"/>
    </location>
</feature>
<feature type="signal peptide" evidence="22">
    <location>
        <begin position="1"/>
        <end position="45"/>
    </location>
</feature>
<feature type="disulfide bond" evidence="20">
    <location>
        <begin position="222"/>
        <end position="247"/>
    </location>
</feature>
<dbReference type="GO" id="GO:0046872">
    <property type="term" value="F:metal ion binding"/>
    <property type="evidence" value="ECO:0007669"/>
    <property type="project" value="UniProtKB-UniRule"/>
</dbReference>
<dbReference type="GO" id="GO:0006979">
    <property type="term" value="P:response to oxidative stress"/>
    <property type="evidence" value="ECO:0007669"/>
    <property type="project" value="UniProtKB-UniRule"/>
</dbReference>
<dbReference type="Gramene" id="EER94654">
    <property type="protein sequence ID" value="EER94654"/>
    <property type="gene ID" value="SORBI_3001G328100"/>
</dbReference>
<dbReference type="KEGG" id="sbi:8066250"/>
<feature type="binding site" evidence="17">
    <location>
        <position position="185"/>
    </location>
    <ligand>
        <name>substrate</name>
    </ligand>
</feature>
<feature type="domain" description="Plant heme peroxidase family profile" evidence="23">
    <location>
        <begin position="51"/>
        <end position="344"/>
    </location>
</feature>
<evidence type="ECO:0000256" key="17">
    <source>
        <dbReference type="PIRSR" id="PIRSR600823-2"/>
    </source>
</evidence>
<feature type="binding site" evidence="18">
    <location>
        <position position="92"/>
    </location>
    <ligand>
        <name>Ca(2+)</name>
        <dbReference type="ChEBI" id="CHEBI:29108"/>
        <label>1</label>
    </ligand>
</feature>
<keyword evidence="15 21" id="KW-0376">Hydrogen peroxide</keyword>
<proteinExistence type="inferred from homology"/>
<feature type="disulfide bond" evidence="20">
    <location>
        <begin position="90"/>
        <end position="95"/>
    </location>
</feature>
<dbReference type="FunFam" id="1.10.420.10:FF:000006">
    <property type="entry name" value="Peroxidase"/>
    <property type="match status" value="1"/>
</dbReference>
<keyword evidence="25" id="KW-1185">Reference proteome</keyword>
<keyword evidence="5 21" id="KW-0964">Secreted</keyword>
<dbReference type="CDD" id="cd00693">
    <property type="entry name" value="secretory_peroxidase"/>
    <property type="match status" value="1"/>
</dbReference>
<keyword evidence="6 21" id="KW-0575">Peroxidase</keyword>
<evidence type="ECO:0000256" key="20">
    <source>
        <dbReference type="PIRSR" id="PIRSR600823-5"/>
    </source>
</evidence>
<comment type="similarity">
    <text evidence="3">Belongs to the peroxidase family. Ascorbate peroxidase subfamily.</text>
</comment>
<dbReference type="PRINTS" id="PR00461">
    <property type="entry name" value="PLPEROXIDASE"/>
</dbReference>
<evidence type="ECO:0000256" key="22">
    <source>
        <dbReference type="SAM" id="SignalP"/>
    </source>
</evidence>
<feature type="active site" description="Proton acceptor" evidence="16">
    <location>
        <position position="88"/>
    </location>
</feature>
<dbReference type="AlphaFoldDB" id="C5WVK2"/>
<evidence type="ECO:0000313" key="25">
    <source>
        <dbReference type="Proteomes" id="UP000000768"/>
    </source>
</evidence>
<dbReference type="EC" id="1.11.1.7" evidence="4 21"/>
<dbReference type="FunFam" id="1.10.520.10:FF:000009">
    <property type="entry name" value="Peroxidase"/>
    <property type="match status" value="1"/>
</dbReference>
<evidence type="ECO:0000256" key="4">
    <source>
        <dbReference type="ARBA" id="ARBA00012313"/>
    </source>
</evidence>
<evidence type="ECO:0000256" key="15">
    <source>
        <dbReference type="ARBA" id="ARBA00023324"/>
    </source>
</evidence>
<dbReference type="GO" id="GO:0020037">
    <property type="term" value="F:heme binding"/>
    <property type="evidence" value="ECO:0007669"/>
    <property type="project" value="UniProtKB-UniRule"/>
</dbReference>
<dbReference type="PRINTS" id="PR00458">
    <property type="entry name" value="PEROXIDASE"/>
</dbReference>
<keyword evidence="9 22" id="KW-0732">Signal</keyword>
<evidence type="ECO:0000313" key="24">
    <source>
        <dbReference type="EMBL" id="EER94654.1"/>
    </source>
</evidence>
<dbReference type="InterPro" id="IPR002016">
    <property type="entry name" value="Haem_peroxidase"/>
</dbReference>
<keyword evidence="7 21" id="KW-0349">Heme</keyword>
<feature type="binding site" evidence="18">
    <location>
        <position position="216"/>
    </location>
    <ligand>
        <name>Ca(2+)</name>
        <dbReference type="ChEBI" id="CHEBI:29108"/>
        <label>2</label>
    </ligand>
</feature>
<dbReference type="GO" id="GO:0042744">
    <property type="term" value="P:hydrogen peroxide catabolic process"/>
    <property type="evidence" value="ECO:0007669"/>
    <property type="project" value="UniProtKB-KW"/>
</dbReference>
<keyword evidence="12 18" id="KW-0408">Iron</keyword>
<evidence type="ECO:0000256" key="19">
    <source>
        <dbReference type="PIRSR" id="PIRSR600823-4"/>
    </source>
</evidence>
<name>C5WVK2_SORBI</name>
<dbReference type="Gene3D" id="1.10.420.10">
    <property type="entry name" value="Peroxidase, domain 2"/>
    <property type="match status" value="1"/>
</dbReference>
<dbReference type="HOGENOM" id="CLU_010543_0_0_1"/>
<dbReference type="OMA" id="MTPLDCD"/>
<feature type="binding site" evidence="18">
    <location>
        <position position="96"/>
    </location>
    <ligand>
        <name>Ca(2+)</name>
        <dbReference type="ChEBI" id="CHEBI:29108"/>
        <label>1</label>
    </ligand>
</feature>
<dbReference type="EMBL" id="CM000760">
    <property type="protein sequence ID" value="EER94654.1"/>
    <property type="molecule type" value="Genomic_DNA"/>
</dbReference>
<dbReference type="GO" id="GO:0004601">
    <property type="term" value="F:peroxidase activity"/>
    <property type="evidence" value="ECO:0000318"/>
    <property type="project" value="GO_Central"/>
</dbReference>
<evidence type="ECO:0000256" key="18">
    <source>
        <dbReference type="PIRSR" id="PIRSR600823-3"/>
    </source>
</evidence>
<accession>C5WVK2</accession>
<feature type="binding site" evidence="18">
    <location>
        <position position="94"/>
    </location>
    <ligand>
        <name>Ca(2+)</name>
        <dbReference type="ChEBI" id="CHEBI:29108"/>
        <label>1</label>
    </ligand>
</feature>
<evidence type="ECO:0000256" key="10">
    <source>
        <dbReference type="ARBA" id="ARBA00022837"/>
    </source>
</evidence>
<feature type="binding site" evidence="18">
    <location>
        <position position="271"/>
    </location>
    <ligand>
        <name>Ca(2+)</name>
        <dbReference type="ChEBI" id="CHEBI:29108"/>
        <label>2</label>
    </ligand>
</feature>
<dbReference type="STRING" id="4558.C5WVK2"/>
<dbReference type="Pfam" id="PF00141">
    <property type="entry name" value="peroxidase"/>
    <property type="match status" value="1"/>
</dbReference>
<evidence type="ECO:0000256" key="1">
    <source>
        <dbReference type="ARBA" id="ARBA00000189"/>
    </source>
</evidence>
<reference evidence="25" key="2">
    <citation type="journal article" date="2018" name="Plant J.">
        <title>The Sorghum bicolor reference genome: improved assembly, gene annotations, a transcriptome atlas, and signatures of genome organization.</title>
        <authorList>
            <person name="McCormick R.F."/>
            <person name="Truong S.K."/>
            <person name="Sreedasyam A."/>
            <person name="Jenkins J."/>
            <person name="Shu S."/>
            <person name="Sims D."/>
            <person name="Kennedy M."/>
            <person name="Amirebrahimi M."/>
            <person name="Weers B.D."/>
            <person name="McKinley B."/>
            <person name="Mattison A."/>
            <person name="Morishige D.T."/>
            <person name="Grimwood J."/>
            <person name="Schmutz J."/>
            <person name="Mullet J.E."/>
        </authorList>
    </citation>
    <scope>NUCLEOTIDE SEQUENCE [LARGE SCALE GENOMIC DNA]</scope>
    <source>
        <strain evidence="25">cv. BTx623</strain>
    </source>
</reference>
<comment type="cofactor">
    <cofactor evidence="18 21">
        <name>Ca(2+)</name>
        <dbReference type="ChEBI" id="CHEBI:29108"/>
    </cofactor>
    <text evidence="18 21">Binds 2 calcium ions per subunit.</text>
</comment>
<feature type="disulfide bond" evidence="20">
    <location>
        <begin position="143"/>
        <end position="340"/>
    </location>
</feature>
<sequence length="344" mass="35624">MTPLDCDMPPAASCKKRLSPSRPLPNRCLLILIVALAAAAAVASAQLSSEDYYDASCPAALFTIRTAVSTAVLLDRRMGASLLRLHFHDCFVQGCDASVLLDDTASFTGEKGAGPNAGSLRGFDVIDNIKMLLELLCPQTVSCADILAVAARDSVAQLGGPSWSVPLGRRDATTASASLANSDLPGPTSNLNGLLNAFSNKGLSSTDMVALSGAHTVGRAQCKNIRSRIYNDTDIDATYAASLRASCPAQAGGASDGALEPLDDATPDAFDNAYFGNLLSQRGLLHSDQALFGGGGATDGLVSTYASSADQWGSDFAAAMVKMGNISPLTGTDGEIRVNCRRVN</sequence>
<dbReference type="OrthoDB" id="2113341at2759"/>
<dbReference type="eggNOG" id="ENOG502QU1K">
    <property type="taxonomic scope" value="Eukaryota"/>
</dbReference>
<comment type="cofactor">
    <cofactor evidence="18 21">
        <name>heme b</name>
        <dbReference type="ChEBI" id="CHEBI:60344"/>
    </cofactor>
    <text evidence="18 21">Binds 1 heme b (iron(II)-protoporphyrin IX) group per subunit.</text>
</comment>
<dbReference type="InParanoid" id="C5WVK2"/>
<dbReference type="InterPro" id="IPR019794">
    <property type="entry name" value="Peroxidases_AS"/>
</dbReference>
<feature type="disulfide bond" evidence="20">
    <location>
        <begin position="57"/>
        <end position="137"/>
    </location>
</feature>
<feature type="binding site" evidence="18">
    <location>
        <position position="266"/>
    </location>
    <ligand>
        <name>Ca(2+)</name>
        <dbReference type="ChEBI" id="CHEBI:29108"/>
        <label>2</label>
    </ligand>
</feature>
<dbReference type="Gene3D" id="1.10.520.10">
    <property type="match status" value="1"/>
</dbReference>
<organism evidence="24 25">
    <name type="scientific">Sorghum bicolor</name>
    <name type="common">Sorghum</name>
    <name type="synonym">Sorghum vulgare</name>
    <dbReference type="NCBI Taxonomy" id="4558"/>
    <lineage>
        <taxon>Eukaryota</taxon>
        <taxon>Viridiplantae</taxon>
        <taxon>Streptophyta</taxon>
        <taxon>Embryophyta</taxon>
        <taxon>Tracheophyta</taxon>
        <taxon>Spermatophyta</taxon>
        <taxon>Magnoliopsida</taxon>
        <taxon>Liliopsida</taxon>
        <taxon>Poales</taxon>
        <taxon>Poaceae</taxon>
        <taxon>PACMAD clade</taxon>
        <taxon>Panicoideae</taxon>
        <taxon>Andropogonodae</taxon>
        <taxon>Andropogoneae</taxon>
        <taxon>Sorghinae</taxon>
        <taxon>Sorghum</taxon>
    </lineage>
</organism>
<evidence type="ECO:0000259" key="23">
    <source>
        <dbReference type="PROSITE" id="PS50873"/>
    </source>
</evidence>
<dbReference type="Proteomes" id="UP000000768">
    <property type="component" value="Chromosome 1"/>
</dbReference>
<evidence type="ECO:0000256" key="13">
    <source>
        <dbReference type="ARBA" id="ARBA00023157"/>
    </source>
</evidence>
<comment type="subcellular location">
    <subcellularLocation>
        <location evidence="2 21">Secreted</location>
    </subcellularLocation>
</comment>
<comment type="function">
    <text evidence="21">Removal of H(2)O(2), oxidation of toxic reductants, biosynthesis and degradation of lignin, suberization, auxin catabolism, response to environmental stresses such as wounding, pathogen attack and oxidative stress.</text>
</comment>
<comment type="similarity">
    <text evidence="21">Belongs to the peroxidase family. Classical plant (class III) peroxidase subfamily.</text>
</comment>
<keyword evidence="14" id="KW-0325">Glycoprotein</keyword>
<feature type="binding site" evidence="18">
    <location>
        <position position="110"/>
    </location>
    <ligand>
        <name>Ca(2+)</name>
        <dbReference type="ChEBI" id="CHEBI:29108"/>
        <label>1</label>
    </ligand>
</feature>
<dbReference type="GO" id="GO:0140825">
    <property type="term" value="F:lactoperoxidase activity"/>
    <property type="evidence" value="ECO:0007669"/>
    <property type="project" value="UniProtKB-EC"/>
</dbReference>
<dbReference type="GO" id="GO:0009505">
    <property type="term" value="C:plant-type cell wall"/>
    <property type="evidence" value="ECO:0000318"/>
    <property type="project" value="GO_Central"/>
</dbReference>
<evidence type="ECO:0000256" key="7">
    <source>
        <dbReference type="ARBA" id="ARBA00022617"/>
    </source>
</evidence>
<feature type="binding site" evidence="18">
    <location>
        <position position="98"/>
    </location>
    <ligand>
        <name>Ca(2+)</name>
        <dbReference type="ChEBI" id="CHEBI:29108"/>
        <label>1</label>
    </ligand>
</feature>
<dbReference type="InterPro" id="IPR033905">
    <property type="entry name" value="Secretory_peroxidase"/>
</dbReference>
<keyword evidence="11 21" id="KW-0560">Oxidoreductase</keyword>
<feature type="site" description="Transition state stabilizer" evidence="19">
    <location>
        <position position="84"/>
    </location>
</feature>
<dbReference type="SUPFAM" id="SSF48113">
    <property type="entry name" value="Heme-dependent peroxidases"/>
    <property type="match status" value="1"/>
</dbReference>
<reference evidence="24 25" key="1">
    <citation type="journal article" date="2009" name="Nature">
        <title>The Sorghum bicolor genome and the diversification of grasses.</title>
        <authorList>
            <person name="Paterson A.H."/>
            <person name="Bowers J.E."/>
            <person name="Bruggmann R."/>
            <person name="Dubchak I."/>
            <person name="Grimwood J."/>
            <person name="Gundlach H."/>
            <person name="Haberer G."/>
            <person name="Hellsten U."/>
            <person name="Mitros T."/>
            <person name="Poliakov A."/>
            <person name="Schmutz J."/>
            <person name="Spannagl M."/>
            <person name="Tang H."/>
            <person name="Wang X."/>
            <person name="Wicker T."/>
            <person name="Bharti A.K."/>
            <person name="Chapman J."/>
            <person name="Feltus F.A."/>
            <person name="Gowik U."/>
            <person name="Grigoriev I.V."/>
            <person name="Lyons E."/>
            <person name="Maher C.A."/>
            <person name="Martis M."/>
            <person name="Narechania A."/>
            <person name="Otillar R.P."/>
            <person name="Penning B.W."/>
            <person name="Salamov A.A."/>
            <person name="Wang Y."/>
            <person name="Zhang L."/>
            <person name="Carpita N.C."/>
            <person name="Freeling M."/>
            <person name="Gingle A.R."/>
            <person name="Hash C.T."/>
            <person name="Keller B."/>
            <person name="Klein P."/>
            <person name="Kresovich S."/>
            <person name="McCann M.C."/>
            <person name="Ming R."/>
            <person name="Peterson D.G."/>
            <person name="Mehboob-ur-Rahman"/>
            <person name="Ware D."/>
            <person name="Westhoff P."/>
            <person name="Mayer K.F."/>
            <person name="Messing J."/>
            <person name="Rokhsar D.S."/>
        </authorList>
    </citation>
    <scope>NUCLEOTIDE SEQUENCE [LARGE SCALE GENOMIC DNA]</scope>
    <source>
        <strain evidence="25">cv. BTx623</strain>
    </source>
</reference>
<dbReference type="FunCoup" id="C5WVK2">
    <property type="interactions" value="153"/>
</dbReference>
<evidence type="ECO:0000256" key="14">
    <source>
        <dbReference type="ARBA" id="ARBA00023180"/>
    </source>
</evidence>
<dbReference type="InterPro" id="IPR000823">
    <property type="entry name" value="Peroxidase_pln"/>
</dbReference>